<protein>
    <submittedName>
        <fullName evidence="2">HalOD1 output domain-containing protein</fullName>
    </submittedName>
</protein>
<dbReference type="EMBL" id="JBHTAX010000004">
    <property type="protein sequence ID" value="MFC7192095.1"/>
    <property type="molecule type" value="Genomic_DNA"/>
</dbReference>
<organism evidence="2 3">
    <name type="scientific">Halocatena marina</name>
    <dbReference type="NCBI Taxonomy" id="2934937"/>
    <lineage>
        <taxon>Archaea</taxon>
        <taxon>Methanobacteriati</taxon>
        <taxon>Methanobacteriota</taxon>
        <taxon>Stenosarchaea group</taxon>
        <taxon>Halobacteria</taxon>
        <taxon>Halobacteriales</taxon>
        <taxon>Natronomonadaceae</taxon>
        <taxon>Halocatena</taxon>
    </lineage>
</organism>
<evidence type="ECO:0000313" key="3">
    <source>
        <dbReference type="Proteomes" id="UP001596417"/>
    </source>
</evidence>
<gene>
    <name evidence="2" type="ORF">ACFQL7_21330</name>
</gene>
<dbReference type="Pfam" id="PF18545">
    <property type="entry name" value="HalOD1"/>
    <property type="match status" value="1"/>
</dbReference>
<comment type="caution">
    <text evidence="2">The sequence shown here is derived from an EMBL/GenBank/DDBJ whole genome shotgun (WGS) entry which is preliminary data.</text>
</comment>
<dbReference type="RefSeq" id="WP_248910022.1">
    <property type="nucleotide sequence ID" value="NZ_CP109980.1"/>
</dbReference>
<proteinExistence type="predicted"/>
<reference evidence="2 3" key="1">
    <citation type="journal article" date="2019" name="Int. J. Syst. Evol. Microbiol.">
        <title>The Global Catalogue of Microorganisms (GCM) 10K type strain sequencing project: providing services to taxonomists for standard genome sequencing and annotation.</title>
        <authorList>
            <consortium name="The Broad Institute Genomics Platform"/>
            <consortium name="The Broad Institute Genome Sequencing Center for Infectious Disease"/>
            <person name="Wu L."/>
            <person name="Ma J."/>
        </authorList>
    </citation>
    <scope>NUCLEOTIDE SEQUENCE [LARGE SCALE GENOMIC DNA]</scope>
    <source>
        <strain evidence="2 3">RDMS1</strain>
    </source>
</reference>
<evidence type="ECO:0000313" key="2">
    <source>
        <dbReference type="EMBL" id="MFC7192095.1"/>
    </source>
</evidence>
<name>A0ABD5YRY8_9EURY</name>
<accession>A0ABD5YRY8</accession>
<evidence type="ECO:0000259" key="1">
    <source>
        <dbReference type="Pfam" id="PF18545"/>
    </source>
</evidence>
<dbReference type="InterPro" id="IPR040624">
    <property type="entry name" value="HalOD1"/>
</dbReference>
<feature type="domain" description="Halobacterial output" evidence="1">
    <location>
        <begin position="39"/>
        <end position="113"/>
    </location>
</feature>
<keyword evidence="3" id="KW-1185">Reference proteome</keyword>
<dbReference type="Proteomes" id="UP001596417">
    <property type="component" value="Unassembled WGS sequence"/>
</dbReference>
<dbReference type="AlphaFoldDB" id="A0ABD5YRY8"/>
<dbReference type="GeneID" id="76201781"/>
<sequence>MSDISTDKHTSNRQLTIDAETVEWRSVVNRTYEHNGRGDLSTEITAAIADAEGAEIASVMSPPLFEVIDIFALEELFSGHPCSNRSRACTGQVQFRYRGFRVTVSSDGRIDVAKPVGDSFPE</sequence>